<dbReference type="RefSeq" id="WP_088473530.1">
    <property type="nucleotide sequence ID" value="NZ_NISJ01000008.1"/>
</dbReference>
<comment type="caution">
    <text evidence="1">The sequence shown here is derived from an EMBL/GenBank/DDBJ whole genome shotgun (WGS) entry which is preliminary data.</text>
</comment>
<dbReference type="Pfam" id="PF09939">
    <property type="entry name" value="DUF2171"/>
    <property type="match status" value="1"/>
</dbReference>
<protein>
    <recommendedName>
        <fullName evidence="3">DUF2171 domain-containing protein</fullName>
    </recommendedName>
</protein>
<sequence length="85" mass="8859">MAEHDHSAIKENMNVVGADGVHVGTVDHLDGERIKLTKADSPQAEDGEGAKHHYLPAGLVASVDGDIVRLSATAANAASLFEEAE</sequence>
<accession>A0A2D0AN84</accession>
<evidence type="ECO:0000313" key="1">
    <source>
        <dbReference type="EMBL" id="OWQ95199.1"/>
    </source>
</evidence>
<dbReference type="InterPro" id="IPR018684">
    <property type="entry name" value="DUF2171"/>
</dbReference>
<dbReference type="Proteomes" id="UP000197097">
    <property type="component" value="Unassembled WGS sequence"/>
</dbReference>
<reference evidence="1 2" key="1">
    <citation type="journal article" date="2002" name="Int. J. Syst. Evol. Microbiol.">
        <title>Sphingopyxis witflariensis sp. nov., isolated from activated sludge.</title>
        <authorList>
            <person name="Kampfer P."/>
            <person name="Witzenberger R."/>
            <person name="Denner E.B."/>
            <person name="Busse H.J."/>
            <person name="Neef A."/>
        </authorList>
    </citation>
    <scope>NUCLEOTIDE SEQUENCE [LARGE SCALE GENOMIC DNA]</scope>
    <source>
        <strain evidence="1 2">DSM 14551</strain>
    </source>
</reference>
<gene>
    <name evidence="1" type="ORF">CDQ91_14920</name>
</gene>
<evidence type="ECO:0008006" key="3">
    <source>
        <dbReference type="Google" id="ProtNLM"/>
    </source>
</evidence>
<proteinExistence type="predicted"/>
<keyword evidence="2" id="KW-1185">Reference proteome</keyword>
<name>A0A2D0AN84_9SPHN</name>
<dbReference type="EMBL" id="NISJ01000008">
    <property type="protein sequence ID" value="OWQ95199.1"/>
    <property type="molecule type" value="Genomic_DNA"/>
</dbReference>
<organism evidence="1 2">
    <name type="scientific">Sphingopyxis witflariensis</name>
    <dbReference type="NCBI Taxonomy" id="173675"/>
    <lineage>
        <taxon>Bacteria</taxon>
        <taxon>Pseudomonadati</taxon>
        <taxon>Pseudomonadota</taxon>
        <taxon>Alphaproteobacteria</taxon>
        <taxon>Sphingomonadales</taxon>
        <taxon>Sphingomonadaceae</taxon>
        <taxon>Sphingopyxis</taxon>
    </lineage>
</organism>
<evidence type="ECO:0000313" key="2">
    <source>
        <dbReference type="Proteomes" id="UP000197097"/>
    </source>
</evidence>
<dbReference type="AlphaFoldDB" id="A0A2D0AN84"/>
<dbReference type="OrthoDB" id="9803697at2"/>